<evidence type="ECO:0000313" key="3">
    <source>
        <dbReference type="EMBL" id="QOP43623.1"/>
    </source>
</evidence>
<proteinExistence type="predicted"/>
<evidence type="ECO:0000256" key="2">
    <source>
        <dbReference type="SAM" id="SignalP"/>
    </source>
</evidence>
<dbReference type="RefSeq" id="WP_193149738.1">
    <property type="nucleotide sequence ID" value="NZ_CP041235.1"/>
</dbReference>
<sequence length="171" mass="19669">MKRIILAALLVTSGYASIKNINSFEADFLQKIVDDKGVKITYTGHVTASKPRYALWQYTKPVQKSVYILQNKIVVIEPELEQVIIKHLNGDFDLFKIIHNAKEIAKGSYLANFQNKAYIIKTENSIIKSISYKDELENDIKIVFKNQKINKKISQDKYVPDIPDEYDIVSE</sequence>
<dbReference type="Proteomes" id="UP000593719">
    <property type="component" value="Chromosome"/>
</dbReference>
<keyword evidence="3" id="KW-0449">Lipoprotein</keyword>
<dbReference type="Gene3D" id="2.50.20.10">
    <property type="entry name" value="Lipoprotein localisation LolA/LolB/LppX"/>
    <property type="match status" value="1"/>
</dbReference>
<dbReference type="InterPro" id="IPR029046">
    <property type="entry name" value="LolA/LolB/LppX"/>
</dbReference>
<dbReference type="Pfam" id="PF03548">
    <property type="entry name" value="LolA"/>
    <property type="match status" value="1"/>
</dbReference>
<feature type="chain" id="PRO_5033044062" evidence="2">
    <location>
        <begin position="19"/>
        <end position="171"/>
    </location>
</feature>
<dbReference type="SUPFAM" id="SSF89392">
    <property type="entry name" value="Prokaryotic lipoproteins and lipoprotein localization factors"/>
    <property type="match status" value="1"/>
</dbReference>
<evidence type="ECO:0000256" key="1">
    <source>
        <dbReference type="ARBA" id="ARBA00022729"/>
    </source>
</evidence>
<accession>A0A7M1B1M0</accession>
<dbReference type="AlphaFoldDB" id="A0A7M1B1M0"/>
<feature type="signal peptide" evidence="2">
    <location>
        <begin position="1"/>
        <end position="18"/>
    </location>
</feature>
<organism evidence="3 4">
    <name type="scientific">Sulfurimonas sediminis</name>
    <dbReference type="NCBI Taxonomy" id="2590020"/>
    <lineage>
        <taxon>Bacteria</taxon>
        <taxon>Pseudomonadati</taxon>
        <taxon>Campylobacterota</taxon>
        <taxon>Epsilonproteobacteria</taxon>
        <taxon>Campylobacterales</taxon>
        <taxon>Sulfurimonadaceae</taxon>
        <taxon>Sulfurimonas</taxon>
    </lineage>
</organism>
<protein>
    <submittedName>
        <fullName evidence="3">Outer membrane lipoprotein chaperone LolA</fullName>
    </submittedName>
</protein>
<dbReference type="NCBIfam" id="NF000663">
    <property type="entry name" value="PRK00031.2-1"/>
    <property type="match status" value="1"/>
</dbReference>
<name>A0A7M1B1M0_9BACT</name>
<dbReference type="NCBIfam" id="NF000664">
    <property type="entry name" value="PRK00031.2-2"/>
    <property type="match status" value="1"/>
</dbReference>
<dbReference type="KEGG" id="ssei:FJR45_06530"/>
<evidence type="ECO:0000313" key="4">
    <source>
        <dbReference type="Proteomes" id="UP000593719"/>
    </source>
</evidence>
<dbReference type="CDD" id="cd16325">
    <property type="entry name" value="LolA"/>
    <property type="match status" value="1"/>
</dbReference>
<gene>
    <name evidence="3" type="primary">lolA</name>
    <name evidence="3" type="ORF">FJR45_06530</name>
</gene>
<dbReference type="PANTHER" id="PTHR35869:SF1">
    <property type="entry name" value="OUTER-MEMBRANE LIPOPROTEIN CARRIER PROTEIN"/>
    <property type="match status" value="1"/>
</dbReference>
<reference evidence="3 4" key="1">
    <citation type="submission" date="2019-06" db="EMBL/GenBank/DDBJ databases">
        <title>Sulfurimonas gotlandica sp. nov., a chemoautotrophic and psychrotolerant epsilonproteobacterium isolated from a pelagic redoxcline, and an emended description of the genus Sulfurimonas.</title>
        <authorList>
            <person name="Wang S."/>
            <person name="Jiang L."/>
            <person name="Shao Z."/>
        </authorList>
    </citation>
    <scope>NUCLEOTIDE SEQUENCE [LARGE SCALE GENOMIC DNA]</scope>
    <source>
        <strain evidence="3 4">S2-6</strain>
    </source>
</reference>
<keyword evidence="4" id="KW-1185">Reference proteome</keyword>
<dbReference type="InterPro" id="IPR004564">
    <property type="entry name" value="OM_lipoprot_carrier_LolA-like"/>
</dbReference>
<dbReference type="EMBL" id="CP041235">
    <property type="protein sequence ID" value="QOP43623.1"/>
    <property type="molecule type" value="Genomic_DNA"/>
</dbReference>
<dbReference type="PANTHER" id="PTHR35869">
    <property type="entry name" value="OUTER-MEMBRANE LIPOPROTEIN CARRIER PROTEIN"/>
    <property type="match status" value="1"/>
</dbReference>
<keyword evidence="1 2" id="KW-0732">Signal</keyword>